<comment type="caution">
    <text evidence="15">The sequence shown here is derived from an EMBL/GenBank/DDBJ whole genome shotgun (WGS) entry which is preliminary data.</text>
</comment>
<dbReference type="EMBL" id="JADNYJ010000076">
    <property type="protein sequence ID" value="KAF8890284.1"/>
    <property type="molecule type" value="Genomic_DNA"/>
</dbReference>
<dbReference type="GO" id="GO:0005506">
    <property type="term" value="F:iron ion binding"/>
    <property type="evidence" value="ECO:0007669"/>
    <property type="project" value="InterPro"/>
</dbReference>
<evidence type="ECO:0000256" key="12">
    <source>
        <dbReference type="ARBA" id="ARBA00023136"/>
    </source>
</evidence>
<evidence type="ECO:0000256" key="14">
    <source>
        <dbReference type="PIRSR" id="PIRSR602401-1"/>
    </source>
</evidence>
<evidence type="ECO:0000256" key="8">
    <source>
        <dbReference type="ARBA" id="ARBA00022989"/>
    </source>
</evidence>
<evidence type="ECO:0000256" key="5">
    <source>
        <dbReference type="ARBA" id="ARBA00022617"/>
    </source>
</evidence>
<evidence type="ECO:0000256" key="11">
    <source>
        <dbReference type="ARBA" id="ARBA00023033"/>
    </source>
</evidence>
<dbReference type="SUPFAM" id="SSF48264">
    <property type="entry name" value="Cytochrome P450"/>
    <property type="match status" value="1"/>
</dbReference>
<keyword evidence="13" id="KW-0325">Glycoprotein</keyword>
<dbReference type="Proteomes" id="UP000724874">
    <property type="component" value="Unassembled WGS sequence"/>
</dbReference>
<dbReference type="PANTHER" id="PTHR46300">
    <property type="entry name" value="P450, PUTATIVE (EUROFUNG)-RELATED-RELATED"/>
    <property type="match status" value="1"/>
</dbReference>
<keyword evidence="16" id="KW-1185">Reference proteome</keyword>
<keyword evidence="12" id="KW-0472">Membrane</keyword>
<dbReference type="InterPro" id="IPR002401">
    <property type="entry name" value="Cyt_P450_E_grp-I"/>
</dbReference>
<evidence type="ECO:0000256" key="7">
    <source>
        <dbReference type="ARBA" id="ARBA00022723"/>
    </source>
</evidence>
<dbReference type="AlphaFoldDB" id="A0A9P5NGS8"/>
<dbReference type="PANTHER" id="PTHR46300:SF2">
    <property type="entry name" value="CYTOCHROME P450 MONOOXYGENASE ALNH-RELATED"/>
    <property type="match status" value="1"/>
</dbReference>
<evidence type="ECO:0000256" key="10">
    <source>
        <dbReference type="ARBA" id="ARBA00023004"/>
    </source>
</evidence>
<protein>
    <submittedName>
        <fullName evidence="15">Cytochrome P450</fullName>
    </submittedName>
</protein>
<dbReference type="Gene3D" id="1.10.630.10">
    <property type="entry name" value="Cytochrome P450"/>
    <property type="match status" value="1"/>
</dbReference>
<feature type="binding site" description="axial binding residue" evidence="14">
    <location>
        <position position="143"/>
    </location>
    <ligand>
        <name>heme</name>
        <dbReference type="ChEBI" id="CHEBI:30413"/>
    </ligand>
    <ligandPart>
        <name>Fe</name>
        <dbReference type="ChEBI" id="CHEBI:18248"/>
    </ligandPart>
</feature>
<comment type="pathway">
    <text evidence="3">Secondary metabolite biosynthesis.</text>
</comment>
<organism evidence="15 16">
    <name type="scientific">Gymnopilus junonius</name>
    <name type="common">Spectacular rustgill mushroom</name>
    <name type="synonym">Gymnopilus spectabilis subsp. junonius</name>
    <dbReference type="NCBI Taxonomy" id="109634"/>
    <lineage>
        <taxon>Eukaryota</taxon>
        <taxon>Fungi</taxon>
        <taxon>Dikarya</taxon>
        <taxon>Basidiomycota</taxon>
        <taxon>Agaricomycotina</taxon>
        <taxon>Agaricomycetes</taxon>
        <taxon>Agaricomycetidae</taxon>
        <taxon>Agaricales</taxon>
        <taxon>Agaricineae</taxon>
        <taxon>Hymenogastraceae</taxon>
        <taxon>Gymnopilus</taxon>
    </lineage>
</organism>
<evidence type="ECO:0000256" key="2">
    <source>
        <dbReference type="ARBA" id="ARBA00004167"/>
    </source>
</evidence>
<reference evidence="15" key="1">
    <citation type="submission" date="2020-11" db="EMBL/GenBank/DDBJ databases">
        <authorList>
            <consortium name="DOE Joint Genome Institute"/>
            <person name="Ahrendt S."/>
            <person name="Riley R."/>
            <person name="Andreopoulos W."/>
            <person name="LaButti K."/>
            <person name="Pangilinan J."/>
            <person name="Ruiz-duenas F.J."/>
            <person name="Barrasa J.M."/>
            <person name="Sanchez-Garcia M."/>
            <person name="Camarero S."/>
            <person name="Miyauchi S."/>
            <person name="Serrano A."/>
            <person name="Linde D."/>
            <person name="Babiker R."/>
            <person name="Drula E."/>
            <person name="Ayuso-Fernandez I."/>
            <person name="Pacheco R."/>
            <person name="Padilla G."/>
            <person name="Ferreira P."/>
            <person name="Barriuso J."/>
            <person name="Kellner H."/>
            <person name="Castanera R."/>
            <person name="Alfaro M."/>
            <person name="Ramirez L."/>
            <person name="Pisabarro A.G."/>
            <person name="Kuo A."/>
            <person name="Tritt A."/>
            <person name="Lipzen A."/>
            <person name="He G."/>
            <person name="Yan M."/>
            <person name="Ng V."/>
            <person name="Cullen D."/>
            <person name="Martin F."/>
            <person name="Rosso M.-N."/>
            <person name="Henrissat B."/>
            <person name="Hibbett D."/>
            <person name="Martinez A.T."/>
            <person name="Grigoriev I.V."/>
        </authorList>
    </citation>
    <scope>NUCLEOTIDE SEQUENCE</scope>
    <source>
        <strain evidence="15">AH 44721</strain>
    </source>
</reference>
<proteinExistence type="inferred from homology"/>
<evidence type="ECO:0000256" key="4">
    <source>
        <dbReference type="ARBA" id="ARBA00010617"/>
    </source>
</evidence>
<dbReference type="InterPro" id="IPR036396">
    <property type="entry name" value="Cyt_P450_sf"/>
</dbReference>
<keyword evidence="5 14" id="KW-0349">Heme</keyword>
<comment type="cofactor">
    <cofactor evidence="1 14">
        <name>heme</name>
        <dbReference type="ChEBI" id="CHEBI:30413"/>
    </cofactor>
</comment>
<dbReference type="GO" id="GO:0016020">
    <property type="term" value="C:membrane"/>
    <property type="evidence" value="ECO:0007669"/>
    <property type="project" value="UniProtKB-SubCell"/>
</dbReference>
<gene>
    <name evidence="15" type="ORF">CPB84DRAFT_1402119</name>
</gene>
<dbReference type="GO" id="GO:0020037">
    <property type="term" value="F:heme binding"/>
    <property type="evidence" value="ECO:0007669"/>
    <property type="project" value="InterPro"/>
</dbReference>
<evidence type="ECO:0000256" key="3">
    <source>
        <dbReference type="ARBA" id="ARBA00005179"/>
    </source>
</evidence>
<keyword evidence="6" id="KW-0812">Transmembrane</keyword>
<dbReference type="Pfam" id="PF00067">
    <property type="entry name" value="p450"/>
    <property type="match status" value="1"/>
</dbReference>
<keyword evidence="7 14" id="KW-0479">Metal-binding</keyword>
<evidence type="ECO:0000256" key="1">
    <source>
        <dbReference type="ARBA" id="ARBA00001971"/>
    </source>
</evidence>
<sequence>MVLTAASETTISLTYSSFYLLAVNQEVQRRAQAEIDRVVGTSRLPDFDDRPFLPYVEAIYREVLRFAAPSTLGAPHALSEDDIYKGYFIRKGTMVLGNIWAMTRDEEIYKEPNKFNPERFIDENGGINGNKRILAYGFGHRVCVGKYVASASMWIIIASVLACFNLEKSKDEFGNEIPINDDYDDLSGFFR</sequence>
<dbReference type="OrthoDB" id="3934656at2759"/>
<comment type="similarity">
    <text evidence="4">Belongs to the cytochrome P450 family.</text>
</comment>
<dbReference type="PRINTS" id="PR00385">
    <property type="entry name" value="P450"/>
</dbReference>
<name>A0A9P5NGS8_GYMJU</name>
<keyword evidence="8" id="KW-1133">Transmembrane helix</keyword>
<evidence type="ECO:0000313" key="16">
    <source>
        <dbReference type="Proteomes" id="UP000724874"/>
    </source>
</evidence>
<accession>A0A9P5NGS8</accession>
<keyword evidence="9" id="KW-0560">Oxidoreductase</keyword>
<dbReference type="InterPro" id="IPR001128">
    <property type="entry name" value="Cyt_P450"/>
</dbReference>
<comment type="subcellular location">
    <subcellularLocation>
        <location evidence="2">Membrane</location>
        <topology evidence="2">Single-pass membrane protein</topology>
    </subcellularLocation>
</comment>
<dbReference type="GO" id="GO:0004497">
    <property type="term" value="F:monooxygenase activity"/>
    <property type="evidence" value="ECO:0007669"/>
    <property type="project" value="UniProtKB-KW"/>
</dbReference>
<dbReference type="InterPro" id="IPR050364">
    <property type="entry name" value="Cytochrome_P450_fung"/>
</dbReference>
<keyword evidence="11" id="KW-0503">Monooxygenase</keyword>
<evidence type="ECO:0000256" key="6">
    <source>
        <dbReference type="ARBA" id="ARBA00022692"/>
    </source>
</evidence>
<evidence type="ECO:0000256" key="9">
    <source>
        <dbReference type="ARBA" id="ARBA00023002"/>
    </source>
</evidence>
<evidence type="ECO:0000313" key="15">
    <source>
        <dbReference type="EMBL" id="KAF8890284.1"/>
    </source>
</evidence>
<evidence type="ECO:0000256" key="13">
    <source>
        <dbReference type="ARBA" id="ARBA00023180"/>
    </source>
</evidence>
<dbReference type="GO" id="GO:0016705">
    <property type="term" value="F:oxidoreductase activity, acting on paired donors, with incorporation or reduction of molecular oxygen"/>
    <property type="evidence" value="ECO:0007669"/>
    <property type="project" value="InterPro"/>
</dbReference>
<keyword evidence="10 14" id="KW-0408">Iron</keyword>
<dbReference type="PRINTS" id="PR00463">
    <property type="entry name" value="EP450I"/>
</dbReference>